<reference evidence="12 13" key="1">
    <citation type="submission" date="2018-08" db="EMBL/GenBank/DDBJ databases">
        <title>Genomic Encyclopedia of Type Strains, Phase IV (KMG-IV): sequencing the most valuable type-strain genomes for metagenomic binning, comparative biology and taxonomic classification.</title>
        <authorList>
            <person name="Goeker M."/>
        </authorList>
    </citation>
    <scope>NUCLEOTIDE SEQUENCE [LARGE SCALE GENOMIC DNA]</scope>
    <source>
        <strain evidence="12 13">DSM 26022</strain>
    </source>
</reference>
<dbReference type="InterPro" id="IPR031167">
    <property type="entry name" value="G_OBG"/>
</dbReference>
<dbReference type="InterPro" id="IPR006169">
    <property type="entry name" value="GTP1_OBG_dom"/>
</dbReference>
<feature type="region of interest" description="Disordered" evidence="9">
    <location>
        <begin position="381"/>
        <end position="409"/>
    </location>
</feature>
<feature type="domain" description="Obg" evidence="11">
    <location>
        <begin position="1"/>
        <end position="159"/>
    </location>
</feature>
<feature type="binding site" evidence="8">
    <location>
        <position position="173"/>
    </location>
    <ligand>
        <name>Mg(2+)</name>
        <dbReference type="ChEBI" id="CHEBI:18420"/>
    </ligand>
</feature>
<comment type="similarity">
    <text evidence="1 8">Belongs to the TRAFAC class OBG-HflX-like GTPase superfamily. OBG GTPase family.</text>
</comment>
<evidence type="ECO:0000256" key="9">
    <source>
        <dbReference type="SAM" id="MobiDB-lite"/>
    </source>
</evidence>
<comment type="subunit">
    <text evidence="8">Monomer.</text>
</comment>
<dbReference type="GO" id="GO:0003924">
    <property type="term" value="F:GTPase activity"/>
    <property type="evidence" value="ECO:0007669"/>
    <property type="project" value="UniProtKB-UniRule"/>
</dbReference>
<keyword evidence="6 8" id="KW-0460">Magnesium</keyword>
<gene>
    <name evidence="8" type="primary">obg</name>
    <name evidence="12" type="ORF">DFR26_0744</name>
</gene>
<keyword evidence="4 8" id="KW-0547">Nucleotide-binding</keyword>
<dbReference type="RefSeq" id="WP_116207571.1">
    <property type="nucleotide sequence ID" value="NZ_QUNR01000001.1"/>
</dbReference>
<dbReference type="GO" id="GO:0042254">
    <property type="term" value="P:ribosome biogenesis"/>
    <property type="evidence" value="ECO:0007669"/>
    <property type="project" value="UniProtKB-UniRule"/>
</dbReference>
<keyword evidence="3 8" id="KW-0479">Metal-binding</keyword>
<evidence type="ECO:0000256" key="1">
    <source>
        <dbReference type="ARBA" id="ARBA00007699"/>
    </source>
</evidence>
<feature type="domain" description="OBG-type G" evidence="10">
    <location>
        <begin position="160"/>
        <end position="334"/>
    </location>
</feature>
<dbReference type="InterPro" id="IPR006074">
    <property type="entry name" value="GTP1-OBG_CS"/>
</dbReference>
<dbReference type="EMBL" id="QUNR01000001">
    <property type="protein sequence ID" value="REH40543.1"/>
    <property type="molecule type" value="Genomic_DNA"/>
</dbReference>
<evidence type="ECO:0000259" key="11">
    <source>
        <dbReference type="PROSITE" id="PS51883"/>
    </source>
</evidence>
<evidence type="ECO:0000313" key="12">
    <source>
        <dbReference type="EMBL" id="REH40543.1"/>
    </source>
</evidence>
<dbReference type="HAMAP" id="MF_01454">
    <property type="entry name" value="GTPase_Obg"/>
    <property type="match status" value="1"/>
</dbReference>
<feature type="binding site" evidence="8">
    <location>
        <begin position="166"/>
        <end position="173"/>
    </location>
    <ligand>
        <name>GTP</name>
        <dbReference type="ChEBI" id="CHEBI:37565"/>
    </ligand>
</feature>
<dbReference type="InterPro" id="IPR006073">
    <property type="entry name" value="GTP-bd"/>
</dbReference>
<dbReference type="InterPro" id="IPR036726">
    <property type="entry name" value="GTP1_OBG_dom_sf"/>
</dbReference>
<evidence type="ECO:0000256" key="5">
    <source>
        <dbReference type="ARBA" id="ARBA00022801"/>
    </source>
</evidence>
<dbReference type="PROSITE" id="PS51710">
    <property type="entry name" value="G_OBG"/>
    <property type="match status" value="1"/>
</dbReference>
<dbReference type="Proteomes" id="UP000256774">
    <property type="component" value="Unassembled WGS sequence"/>
</dbReference>
<dbReference type="EC" id="3.6.5.-" evidence="8"/>
<comment type="function">
    <text evidence="8">An essential GTPase which binds GTP, GDP and possibly (p)ppGpp with moderate affinity, with high nucleotide exchange rates and a fairly low GTP hydrolysis rate. Plays a role in control of the cell cycle, stress response, ribosome biogenesis and in those bacteria that undergo differentiation, in morphogenesis control.</text>
</comment>
<proteinExistence type="inferred from homology"/>
<dbReference type="PROSITE" id="PS00905">
    <property type="entry name" value="GTP1_OBG"/>
    <property type="match status" value="1"/>
</dbReference>
<dbReference type="PANTHER" id="PTHR11702:SF31">
    <property type="entry name" value="MITOCHONDRIAL RIBOSOME-ASSOCIATED GTPASE 2"/>
    <property type="match status" value="1"/>
</dbReference>
<dbReference type="NCBIfam" id="TIGR02729">
    <property type="entry name" value="Obg_CgtA"/>
    <property type="match status" value="1"/>
</dbReference>
<comment type="cofactor">
    <cofactor evidence="8">
        <name>Mg(2+)</name>
        <dbReference type="ChEBI" id="CHEBI:18420"/>
    </cofactor>
</comment>
<dbReference type="GO" id="GO:0005525">
    <property type="term" value="F:GTP binding"/>
    <property type="evidence" value="ECO:0007669"/>
    <property type="project" value="UniProtKB-UniRule"/>
</dbReference>
<dbReference type="SUPFAM" id="SSF82051">
    <property type="entry name" value="Obg GTP-binding protein N-terminal domain"/>
    <property type="match status" value="1"/>
</dbReference>
<evidence type="ECO:0000313" key="13">
    <source>
        <dbReference type="Proteomes" id="UP000256774"/>
    </source>
</evidence>
<evidence type="ECO:0000256" key="8">
    <source>
        <dbReference type="HAMAP-Rule" id="MF_01454"/>
    </source>
</evidence>
<dbReference type="InterPro" id="IPR027417">
    <property type="entry name" value="P-loop_NTPase"/>
</dbReference>
<accession>A0A3E0HA85</accession>
<feature type="binding site" evidence="8">
    <location>
        <begin position="213"/>
        <end position="216"/>
    </location>
    <ligand>
        <name>GTP</name>
        <dbReference type="ChEBI" id="CHEBI:37565"/>
    </ligand>
</feature>
<dbReference type="Pfam" id="PF01018">
    <property type="entry name" value="GTP1_OBG"/>
    <property type="match status" value="1"/>
</dbReference>
<comment type="caution">
    <text evidence="12">The sequence shown here is derived from an EMBL/GenBank/DDBJ whole genome shotgun (WGS) entry which is preliminary data.</text>
</comment>
<evidence type="ECO:0000256" key="2">
    <source>
        <dbReference type="ARBA" id="ARBA00022490"/>
    </source>
</evidence>
<keyword evidence="2 8" id="KW-0963">Cytoplasm</keyword>
<dbReference type="PIRSF" id="PIRSF002401">
    <property type="entry name" value="GTP_bd_Obg/CgtA"/>
    <property type="match status" value="1"/>
</dbReference>
<evidence type="ECO:0000256" key="6">
    <source>
        <dbReference type="ARBA" id="ARBA00022842"/>
    </source>
</evidence>
<feature type="binding site" evidence="8">
    <location>
        <begin position="191"/>
        <end position="195"/>
    </location>
    <ligand>
        <name>GTP</name>
        <dbReference type="ChEBI" id="CHEBI:37565"/>
    </ligand>
</feature>
<protein>
    <recommendedName>
        <fullName evidence="8">GTPase Obg</fullName>
        <ecNumber evidence="8">3.6.5.-</ecNumber>
    </recommendedName>
    <alternativeName>
        <fullName evidence="8">GTP-binding protein Obg</fullName>
    </alternativeName>
</protein>
<evidence type="ECO:0000256" key="7">
    <source>
        <dbReference type="ARBA" id="ARBA00023134"/>
    </source>
</evidence>
<feature type="binding site" evidence="8">
    <location>
        <begin position="315"/>
        <end position="317"/>
    </location>
    <ligand>
        <name>GTP</name>
        <dbReference type="ChEBI" id="CHEBI:37565"/>
    </ligand>
</feature>
<dbReference type="GO" id="GO:0005737">
    <property type="term" value="C:cytoplasm"/>
    <property type="evidence" value="ECO:0007669"/>
    <property type="project" value="UniProtKB-SubCell"/>
</dbReference>
<dbReference type="NCBIfam" id="NF008955">
    <property type="entry name" value="PRK12297.1"/>
    <property type="match status" value="1"/>
</dbReference>
<dbReference type="PANTHER" id="PTHR11702">
    <property type="entry name" value="DEVELOPMENTALLY REGULATED GTP-BINDING PROTEIN-RELATED"/>
    <property type="match status" value="1"/>
</dbReference>
<dbReference type="PRINTS" id="PR00326">
    <property type="entry name" value="GTP1OBG"/>
</dbReference>
<dbReference type="SUPFAM" id="SSF52540">
    <property type="entry name" value="P-loop containing nucleoside triphosphate hydrolases"/>
    <property type="match status" value="1"/>
</dbReference>
<name>A0A3E0HA85_9GAMM</name>
<feature type="binding site" evidence="8">
    <location>
        <begin position="283"/>
        <end position="286"/>
    </location>
    <ligand>
        <name>GTP</name>
        <dbReference type="ChEBI" id="CHEBI:37565"/>
    </ligand>
</feature>
<dbReference type="Pfam" id="PF01926">
    <property type="entry name" value="MMR_HSR1"/>
    <property type="match status" value="1"/>
</dbReference>
<dbReference type="NCBIfam" id="NF008956">
    <property type="entry name" value="PRK12299.1"/>
    <property type="match status" value="1"/>
</dbReference>
<dbReference type="GO" id="GO:0000287">
    <property type="term" value="F:magnesium ion binding"/>
    <property type="evidence" value="ECO:0007669"/>
    <property type="project" value="InterPro"/>
</dbReference>
<feature type="compositionally biased region" description="Acidic residues" evidence="9">
    <location>
        <begin position="387"/>
        <end position="403"/>
    </location>
</feature>
<feature type="binding site" evidence="8">
    <location>
        <position position="193"/>
    </location>
    <ligand>
        <name>Mg(2+)</name>
        <dbReference type="ChEBI" id="CHEBI:18420"/>
    </ligand>
</feature>
<comment type="subcellular location">
    <subcellularLocation>
        <location evidence="8">Cytoplasm</location>
    </subcellularLocation>
</comment>
<evidence type="ECO:0000256" key="3">
    <source>
        <dbReference type="ARBA" id="ARBA00022723"/>
    </source>
</evidence>
<keyword evidence="5 8" id="KW-0378">Hydrolase</keyword>
<organism evidence="12 13">
    <name type="scientific">Paraperlucidibaca baekdonensis</name>
    <dbReference type="NCBI Taxonomy" id="748120"/>
    <lineage>
        <taxon>Bacteria</taxon>
        <taxon>Pseudomonadati</taxon>
        <taxon>Pseudomonadota</taxon>
        <taxon>Gammaproteobacteria</taxon>
        <taxon>Moraxellales</taxon>
        <taxon>Moraxellaceae</taxon>
        <taxon>Paraperlucidibaca</taxon>
    </lineage>
</organism>
<dbReference type="OrthoDB" id="9807318at2"/>
<dbReference type="FunFam" id="2.70.210.12:FF:000001">
    <property type="entry name" value="GTPase Obg"/>
    <property type="match status" value="1"/>
</dbReference>
<dbReference type="AlphaFoldDB" id="A0A3E0HA85"/>
<sequence length="409" mass="44691">MRFVDEAVIKITAGDGGNGCMSFRREKFIPFGGPDGGDGGHGGSVWAQADVGVNTLVDYRYTRSFRAERGVNGRGANCTGRSGQDITLSVPIGTTVLNEVTGEVFGDLTEDGQRILLARGGRGGLGNINFKSSTNRSPRKTTDGIEGEMHELRLELKVLADVGLLGLPNAGKSTFIRAVSAAKPKVADYPFTTLVPNLGVVDVDRHRSFVMADIPGLIEGASDGAGLGIRFLKHLARTRFLLHIVDIAPYDETDPVHAVEVIANELEKFSPTLASLPRWLILNKTDLLPSAEEVDARCNDIVARLNWNGPIFRTSGLTRDGAMAVCYRLMDAIEEQRAAEDIDPVLAEAEQAKRERMVQEGRERIRELEVRRSAERRAIRLGIDPSELNDDDDDLDEDAEDAPEIIYRP</sequence>
<evidence type="ECO:0000259" key="10">
    <source>
        <dbReference type="PROSITE" id="PS51710"/>
    </source>
</evidence>
<dbReference type="InterPro" id="IPR045086">
    <property type="entry name" value="OBG_GTPase"/>
</dbReference>
<evidence type="ECO:0000256" key="4">
    <source>
        <dbReference type="ARBA" id="ARBA00022741"/>
    </source>
</evidence>
<keyword evidence="7 8" id="KW-0342">GTP-binding</keyword>
<dbReference type="InterPro" id="IPR014100">
    <property type="entry name" value="GTP-bd_Obg/CgtA"/>
</dbReference>
<keyword evidence="13" id="KW-1185">Reference proteome</keyword>
<dbReference type="PROSITE" id="PS51883">
    <property type="entry name" value="OBG"/>
    <property type="match status" value="1"/>
</dbReference>
<dbReference type="Gene3D" id="3.40.50.300">
    <property type="entry name" value="P-loop containing nucleotide triphosphate hydrolases"/>
    <property type="match status" value="1"/>
</dbReference>
<dbReference type="Gene3D" id="2.70.210.12">
    <property type="entry name" value="GTP1/OBG domain"/>
    <property type="match status" value="1"/>
</dbReference>
<dbReference type="GO" id="GO:0043022">
    <property type="term" value="F:ribosome binding"/>
    <property type="evidence" value="ECO:0007669"/>
    <property type="project" value="UniProtKB-ARBA"/>
</dbReference>
<dbReference type="CDD" id="cd01898">
    <property type="entry name" value="Obg"/>
    <property type="match status" value="1"/>
</dbReference>